<dbReference type="EMBL" id="QBIY01002050">
    <property type="protein sequence ID" value="RXN39301.1"/>
    <property type="molecule type" value="Genomic_DNA"/>
</dbReference>
<reference evidence="2 3" key="1">
    <citation type="submission" date="2018-03" db="EMBL/GenBank/DDBJ databases">
        <title>Draft genome sequence of Rohu Carp (Labeo rohita).</title>
        <authorList>
            <person name="Das P."/>
            <person name="Kushwaha B."/>
            <person name="Joshi C.G."/>
            <person name="Kumar D."/>
            <person name="Nagpure N.S."/>
            <person name="Sahoo L."/>
            <person name="Das S.P."/>
            <person name="Bit A."/>
            <person name="Patnaik S."/>
            <person name="Meher P.K."/>
            <person name="Jayasankar P."/>
            <person name="Koringa P.G."/>
            <person name="Patel N.V."/>
            <person name="Hinsu A.T."/>
            <person name="Kumar R."/>
            <person name="Pandey M."/>
            <person name="Agarwal S."/>
            <person name="Srivastava S."/>
            <person name="Singh M."/>
            <person name="Iquebal M.A."/>
            <person name="Jaiswal S."/>
            <person name="Angadi U.B."/>
            <person name="Kumar N."/>
            <person name="Raza M."/>
            <person name="Shah T.M."/>
            <person name="Rai A."/>
            <person name="Jena J.K."/>
        </authorList>
    </citation>
    <scope>NUCLEOTIDE SEQUENCE [LARGE SCALE GENOMIC DNA]</scope>
    <source>
        <strain evidence="2">DASCIFA01</strain>
        <tissue evidence="2">Testis</tissue>
    </source>
</reference>
<comment type="caution">
    <text evidence="2">The sequence shown here is derived from an EMBL/GenBank/DDBJ whole genome shotgun (WGS) entry which is preliminary data.</text>
</comment>
<dbReference type="Proteomes" id="UP000290572">
    <property type="component" value="Unassembled WGS sequence"/>
</dbReference>
<evidence type="ECO:0000256" key="1">
    <source>
        <dbReference type="SAM" id="MobiDB-lite"/>
    </source>
</evidence>
<organism evidence="2 3">
    <name type="scientific">Labeo rohita</name>
    <name type="common">Indian major carp</name>
    <name type="synonym">Cyprinus rohita</name>
    <dbReference type="NCBI Taxonomy" id="84645"/>
    <lineage>
        <taxon>Eukaryota</taxon>
        <taxon>Metazoa</taxon>
        <taxon>Chordata</taxon>
        <taxon>Craniata</taxon>
        <taxon>Vertebrata</taxon>
        <taxon>Euteleostomi</taxon>
        <taxon>Actinopterygii</taxon>
        <taxon>Neopterygii</taxon>
        <taxon>Teleostei</taxon>
        <taxon>Ostariophysi</taxon>
        <taxon>Cypriniformes</taxon>
        <taxon>Cyprinidae</taxon>
        <taxon>Labeoninae</taxon>
        <taxon>Labeonini</taxon>
        <taxon>Labeo</taxon>
    </lineage>
</organism>
<dbReference type="AlphaFoldDB" id="A0A498P4Y9"/>
<gene>
    <name evidence="2" type="ORF">ROHU_000312</name>
</gene>
<proteinExistence type="predicted"/>
<keyword evidence="3" id="KW-1185">Reference proteome</keyword>
<protein>
    <submittedName>
        <fullName evidence="2">Uncharacterized protein</fullName>
    </submittedName>
</protein>
<name>A0A498P4Y9_LABRO</name>
<evidence type="ECO:0000313" key="2">
    <source>
        <dbReference type="EMBL" id="RXN39301.1"/>
    </source>
</evidence>
<accession>A0A498P4Y9</accession>
<evidence type="ECO:0000313" key="3">
    <source>
        <dbReference type="Proteomes" id="UP000290572"/>
    </source>
</evidence>
<feature type="region of interest" description="Disordered" evidence="1">
    <location>
        <begin position="19"/>
        <end position="46"/>
    </location>
</feature>
<sequence length="77" mass="8056">METLVLAVETASAAEVAPAVEMRGSQRGARRTSLPPQPHYTENTSTPVLPVIVPASSEVPPASYLTALPTIKALSDD</sequence>